<evidence type="ECO:0000313" key="5">
    <source>
        <dbReference type="Proteomes" id="UP000464378"/>
    </source>
</evidence>
<comment type="similarity">
    <text evidence="1">Belongs to the histone deacetylase family.</text>
</comment>
<dbReference type="InParanoid" id="A0A6C2YYF0"/>
<keyword evidence="5" id="KW-1185">Reference proteome</keyword>
<evidence type="ECO:0000259" key="3">
    <source>
        <dbReference type="Pfam" id="PF00850"/>
    </source>
</evidence>
<evidence type="ECO:0000256" key="1">
    <source>
        <dbReference type="ARBA" id="ARBA00005947"/>
    </source>
</evidence>
<dbReference type="KEGG" id="tim:GMBLW1_34010"/>
<dbReference type="PANTHER" id="PTHR10625:SF19">
    <property type="entry name" value="HISTONE DEACETYLASE 12"/>
    <property type="match status" value="1"/>
</dbReference>
<dbReference type="Proteomes" id="UP000464378">
    <property type="component" value="Chromosome"/>
</dbReference>
<dbReference type="PRINTS" id="PR01270">
    <property type="entry name" value="HDASUPER"/>
</dbReference>
<dbReference type="EMBL" id="LR593887">
    <property type="protein sequence ID" value="VTS08940.1"/>
    <property type="molecule type" value="Genomic_DNA"/>
</dbReference>
<evidence type="ECO:0000313" key="4">
    <source>
        <dbReference type="EMBL" id="VIP05792.1"/>
    </source>
</evidence>
<dbReference type="EMBL" id="LR586016">
    <property type="protein sequence ID" value="VIP05792.1"/>
    <property type="molecule type" value="Genomic_DNA"/>
</dbReference>
<dbReference type="CDD" id="cd09993">
    <property type="entry name" value="HDAC_classIV"/>
    <property type="match status" value="1"/>
</dbReference>
<dbReference type="InterPro" id="IPR044150">
    <property type="entry name" value="HDAC_classIV"/>
</dbReference>
<protein>
    <recommendedName>
        <fullName evidence="3">Histone deacetylase domain-containing protein</fullName>
    </recommendedName>
</protein>
<dbReference type="GO" id="GO:0016787">
    <property type="term" value="F:hydrolase activity"/>
    <property type="evidence" value="ECO:0007669"/>
    <property type="project" value="UniProtKB-KW"/>
</dbReference>
<dbReference type="InterPro" id="IPR000286">
    <property type="entry name" value="HDACs"/>
</dbReference>
<name>A0A6C2YYF0_9BACT</name>
<dbReference type="Pfam" id="PF00850">
    <property type="entry name" value="Hist_deacetyl"/>
    <property type="match status" value="1"/>
</dbReference>
<reference evidence="4" key="1">
    <citation type="submission" date="2019-04" db="EMBL/GenBank/DDBJ databases">
        <authorList>
            <consortium name="Science for Life Laboratories"/>
        </authorList>
    </citation>
    <scope>NUCLEOTIDE SEQUENCE</scope>
    <source>
        <strain evidence="4">MBLW1</strain>
    </source>
</reference>
<gene>
    <name evidence="4" type="ORF">GMBLW1_34010</name>
</gene>
<dbReference type="InterPro" id="IPR037138">
    <property type="entry name" value="His_deacetylse_dom_sf"/>
</dbReference>
<dbReference type="SUPFAM" id="SSF52768">
    <property type="entry name" value="Arginase/deacetylase"/>
    <property type="match status" value="1"/>
</dbReference>
<accession>A0A6C2YYF0</accession>
<evidence type="ECO:0000256" key="2">
    <source>
        <dbReference type="ARBA" id="ARBA00022801"/>
    </source>
</evidence>
<dbReference type="Gene3D" id="3.40.800.20">
    <property type="entry name" value="Histone deacetylase domain"/>
    <property type="match status" value="1"/>
</dbReference>
<keyword evidence="2" id="KW-0378">Hydrolase</keyword>
<organism evidence="4">
    <name type="scientific">Tuwongella immobilis</name>
    <dbReference type="NCBI Taxonomy" id="692036"/>
    <lineage>
        <taxon>Bacteria</taxon>
        <taxon>Pseudomonadati</taxon>
        <taxon>Planctomycetota</taxon>
        <taxon>Planctomycetia</taxon>
        <taxon>Gemmatales</taxon>
        <taxon>Gemmataceae</taxon>
        <taxon>Tuwongella</taxon>
    </lineage>
</organism>
<dbReference type="InterPro" id="IPR023801">
    <property type="entry name" value="His_deacetylse_dom"/>
</dbReference>
<sequence>MHSGFAQPRCGCLQIRETVPLLWVFLHGQTQKVGSPLENLRKLRSSVHLAKKMGTELGRGALLFRPLSIAARQLRQQAPIGRPRVKVFYTDQYVLPLPPTHTFPMAKYRLLRQAVDDSGLLADDELVTPPSASDEELERAHARDYVERVSQNRLTDAEQLKVGFPWSEHLVERSRRSSGATIWATHAALEDGCSINLAGGTHHAFRDRGEGYCLFNDSVVAARAIQASGRVRRVVVLDCDVHQGNGTASICEFDPTIYTFSIHGAKNYPLKKERSDLDIELPDRTEDQAYLDALERGLRHAIESSRAELAIYLAGADPYVDDRLGRMAVSMAGLAERDRMVFDACHRAGLPFVITMAGGYARRVEDTVAIHWQTVRRALRQYARGSRLSQESREKSR</sequence>
<dbReference type="PANTHER" id="PTHR10625">
    <property type="entry name" value="HISTONE DEACETYLASE HDAC1-RELATED"/>
    <property type="match status" value="1"/>
</dbReference>
<dbReference type="AlphaFoldDB" id="A0A6C2YYF0"/>
<feature type="domain" description="Histone deacetylase" evidence="3">
    <location>
        <begin position="101"/>
        <end position="371"/>
    </location>
</feature>
<dbReference type="GO" id="GO:0040029">
    <property type="term" value="P:epigenetic regulation of gene expression"/>
    <property type="evidence" value="ECO:0007669"/>
    <property type="project" value="TreeGrafter"/>
</dbReference>
<proteinExistence type="inferred from homology"/>
<dbReference type="GO" id="GO:0004407">
    <property type="term" value="F:histone deacetylase activity"/>
    <property type="evidence" value="ECO:0007669"/>
    <property type="project" value="InterPro"/>
</dbReference>
<dbReference type="InterPro" id="IPR023696">
    <property type="entry name" value="Ureohydrolase_dom_sf"/>
</dbReference>